<comment type="subcellular location">
    <subcellularLocation>
        <location evidence="1">Cell membrane</location>
        <topology evidence="1">Multi-pass membrane protein</topology>
    </subcellularLocation>
</comment>
<evidence type="ECO:0000256" key="2">
    <source>
        <dbReference type="ARBA" id="ARBA00022475"/>
    </source>
</evidence>
<dbReference type="Pfam" id="PF01435">
    <property type="entry name" value="Peptidase_M48"/>
    <property type="match status" value="1"/>
</dbReference>
<evidence type="ECO:0000256" key="10">
    <source>
        <dbReference type="ARBA" id="ARBA00023136"/>
    </source>
</evidence>
<dbReference type="AlphaFoldDB" id="A0A919UM21"/>
<accession>A0A919UM21</accession>
<comment type="caution">
    <text evidence="14">The sequence shown here is derived from an EMBL/GenBank/DDBJ whole genome shotgun (WGS) entry which is preliminary data.</text>
</comment>
<evidence type="ECO:0000256" key="6">
    <source>
        <dbReference type="ARBA" id="ARBA00022801"/>
    </source>
</evidence>
<keyword evidence="10 12" id="KW-0472">Membrane</keyword>
<dbReference type="GO" id="GO:0006508">
    <property type="term" value="P:proteolysis"/>
    <property type="evidence" value="ECO:0007669"/>
    <property type="project" value="UniProtKB-KW"/>
</dbReference>
<dbReference type="EMBL" id="BOOA01000006">
    <property type="protein sequence ID" value="GIH22833.1"/>
    <property type="molecule type" value="Genomic_DNA"/>
</dbReference>
<evidence type="ECO:0000256" key="12">
    <source>
        <dbReference type="SAM" id="Phobius"/>
    </source>
</evidence>
<keyword evidence="8 12" id="KW-1133">Transmembrane helix</keyword>
<organism evidence="14 15">
    <name type="scientific">Acrocarpospora phusangensis</name>
    <dbReference type="NCBI Taxonomy" id="1070424"/>
    <lineage>
        <taxon>Bacteria</taxon>
        <taxon>Bacillati</taxon>
        <taxon>Actinomycetota</taxon>
        <taxon>Actinomycetes</taxon>
        <taxon>Streptosporangiales</taxon>
        <taxon>Streptosporangiaceae</taxon>
        <taxon>Acrocarpospora</taxon>
    </lineage>
</organism>
<keyword evidence="15" id="KW-1185">Reference proteome</keyword>
<keyword evidence="4 12" id="KW-0812">Transmembrane</keyword>
<evidence type="ECO:0000256" key="5">
    <source>
        <dbReference type="ARBA" id="ARBA00022723"/>
    </source>
</evidence>
<comment type="similarity">
    <text evidence="11">Belongs to the peptidase M48 family.</text>
</comment>
<keyword evidence="2" id="KW-1003">Cell membrane</keyword>
<keyword evidence="6 11" id="KW-0378">Hydrolase</keyword>
<comment type="cofactor">
    <cofactor evidence="11">
        <name>Zn(2+)</name>
        <dbReference type="ChEBI" id="CHEBI:29105"/>
    </cofactor>
    <text evidence="11">Binds 1 zinc ion per subunit.</text>
</comment>
<dbReference type="CDD" id="cd07328">
    <property type="entry name" value="M48_Ste24p_like"/>
    <property type="match status" value="1"/>
</dbReference>
<evidence type="ECO:0000256" key="9">
    <source>
        <dbReference type="ARBA" id="ARBA00023049"/>
    </source>
</evidence>
<feature type="transmembrane region" description="Helical" evidence="12">
    <location>
        <begin position="6"/>
        <end position="27"/>
    </location>
</feature>
<gene>
    <name evidence="14" type="ORF">Aph01nite_11430</name>
</gene>
<evidence type="ECO:0000256" key="1">
    <source>
        <dbReference type="ARBA" id="ARBA00004651"/>
    </source>
</evidence>
<evidence type="ECO:0000313" key="15">
    <source>
        <dbReference type="Proteomes" id="UP000640052"/>
    </source>
</evidence>
<keyword evidence="9 11" id="KW-0482">Metalloprotease</keyword>
<evidence type="ECO:0000256" key="7">
    <source>
        <dbReference type="ARBA" id="ARBA00022833"/>
    </source>
</evidence>
<evidence type="ECO:0000256" key="11">
    <source>
        <dbReference type="RuleBase" id="RU003983"/>
    </source>
</evidence>
<feature type="transmembrane region" description="Helical" evidence="12">
    <location>
        <begin position="39"/>
        <end position="63"/>
    </location>
</feature>
<evidence type="ECO:0000313" key="14">
    <source>
        <dbReference type="EMBL" id="GIH22833.1"/>
    </source>
</evidence>
<evidence type="ECO:0000256" key="3">
    <source>
        <dbReference type="ARBA" id="ARBA00022670"/>
    </source>
</evidence>
<dbReference type="GO" id="GO:0005886">
    <property type="term" value="C:plasma membrane"/>
    <property type="evidence" value="ECO:0007669"/>
    <property type="project" value="UniProtKB-SubCell"/>
</dbReference>
<evidence type="ECO:0000256" key="8">
    <source>
        <dbReference type="ARBA" id="ARBA00022989"/>
    </source>
</evidence>
<dbReference type="InterPro" id="IPR001915">
    <property type="entry name" value="Peptidase_M48"/>
</dbReference>
<reference evidence="14" key="1">
    <citation type="submission" date="2021-01" db="EMBL/GenBank/DDBJ databases">
        <title>Whole genome shotgun sequence of Acrocarpospora phusangensis NBRC 108782.</title>
        <authorList>
            <person name="Komaki H."/>
            <person name="Tamura T."/>
        </authorList>
    </citation>
    <scope>NUCLEOTIDE SEQUENCE</scope>
    <source>
        <strain evidence="14">NBRC 108782</strain>
    </source>
</reference>
<keyword evidence="3 11" id="KW-0645">Protease</keyword>
<dbReference type="GO" id="GO:0004222">
    <property type="term" value="F:metalloendopeptidase activity"/>
    <property type="evidence" value="ECO:0007669"/>
    <property type="project" value="InterPro"/>
</dbReference>
<protein>
    <recommendedName>
        <fullName evidence="13">Peptidase M48 domain-containing protein</fullName>
    </recommendedName>
</protein>
<dbReference type="GO" id="GO:0046872">
    <property type="term" value="F:metal ion binding"/>
    <property type="evidence" value="ECO:0007669"/>
    <property type="project" value="UniProtKB-KW"/>
</dbReference>
<keyword evidence="5" id="KW-0479">Metal-binding</keyword>
<evidence type="ECO:0000259" key="13">
    <source>
        <dbReference type="Pfam" id="PF01435"/>
    </source>
</evidence>
<evidence type="ECO:0000256" key="4">
    <source>
        <dbReference type="ARBA" id="ARBA00022692"/>
    </source>
</evidence>
<sequence>MSVGLLGGLVVVAAAQLAGLVLVLRVLPPVPSPSSSAVGYTVLVLILFGFAAALVTAVAAGLWKGLRSCPHSPPEAVVGPDRAPGLWELVRDLAATAGTRPPDEIRLMAEINVWSEETLLRGRRRLRIGLPLLQMMTLGQFRFALAHHVEHFSAGHTRTRGLADRCGAVVTATAGFLHPANPAGWAFRTYAWVYTLIDRALLRRQEYRADAAAARVAGPVAGVEALRETMVLIQAWRLYVSGHVPADVFGGFAEFVAAHKTEVDDLRAQPLNATGSWRDPFPPMAARAVAITARFPAAAPADERPAAPLIPDLAAVGLEISARGYAPESPDGR</sequence>
<name>A0A919UM21_9ACTN</name>
<dbReference type="PANTHER" id="PTHR43221:SF1">
    <property type="entry name" value="PROTEASE HTPX"/>
    <property type="match status" value="1"/>
</dbReference>
<feature type="domain" description="Peptidase M48" evidence="13">
    <location>
        <begin position="131"/>
        <end position="253"/>
    </location>
</feature>
<dbReference type="Proteomes" id="UP000640052">
    <property type="component" value="Unassembled WGS sequence"/>
</dbReference>
<dbReference type="InterPro" id="IPR050083">
    <property type="entry name" value="HtpX_protease"/>
</dbReference>
<dbReference type="PANTHER" id="PTHR43221">
    <property type="entry name" value="PROTEASE HTPX"/>
    <property type="match status" value="1"/>
</dbReference>
<keyword evidence="7 11" id="KW-0862">Zinc</keyword>
<proteinExistence type="inferred from homology"/>